<dbReference type="PANTHER" id="PTHR11958">
    <property type="entry name" value="SODIUM/DICARBOXYLATE SYMPORTER-RELATED"/>
    <property type="match status" value="1"/>
</dbReference>
<dbReference type="AlphaFoldDB" id="A0AA49GIY3"/>
<keyword evidence="2" id="KW-0813">Transport</keyword>
<evidence type="ECO:0000256" key="5">
    <source>
        <dbReference type="ARBA" id="ARBA00022847"/>
    </source>
</evidence>
<dbReference type="Pfam" id="PF00375">
    <property type="entry name" value="SDF"/>
    <property type="match status" value="1"/>
</dbReference>
<feature type="transmembrane region" description="Helical" evidence="9">
    <location>
        <begin position="374"/>
        <end position="396"/>
    </location>
</feature>
<feature type="transmembrane region" description="Helical" evidence="9">
    <location>
        <begin position="44"/>
        <end position="66"/>
    </location>
</feature>
<reference evidence="10" key="2">
    <citation type="journal article" date="2024" name="Antonie Van Leeuwenhoek">
        <title>Roseihalotalea indica gen. nov., sp. nov., a halophilic Bacteroidetes from mesopelagic Southwest Indian Ocean with higher carbohydrate metabolic potential.</title>
        <authorList>
            <person name="Chen B."/>
            <person name="Zhang M."/>
            <person name="Lin D."/>
            <person name="Ye J."/>
            <person name="Tang K."/>
        </authorList>
    </citation>
    <scope>NUCLEOTIDE SEQUENCE</scope>
    <source>
        <strain evidence="10">TK19036</strain>
    </source>
</reference>
<protein>
    <submittedName>
        <fullName evidence="10">Dicarboxylate/amino acid:cation symporter</fullName>
    </submittedName>
</protein>
<proteinExistence type="predicted"/>
<evidence type="ECO:0000256" key="6">
    <source>
        <dbReference type="ARBA" id="ARBA00022989"/>
    </source>
</evidence>
<accession>A0AA49GIY3</accession>
<evidence type="ECO:0000256" key="1">
    <source>
        <dbReference type="ARBA" id="ARBA00004651"/>
    </source>
</evidence>
<dbReference type="GO" id="GO:0005886">
    <property type="term" value="C:plasma membrane"/>
    <property type="evidence" value="ECO:0007669"/>
    <property type="project" value="UniProtKB-SubCell"/>
</dbReference>
<reference evidence="10" key="1">
    <citation type="journal article" date="2023" name="Comput. Struct. Biotechnol. J.">
        <title>Discovery of a novel marine Bacteroidetes with a rich repertoire of carbohydrate-active enzymes.</title>
        <authorList>
            <person name="Chen B."/>
            <person name="Liu G."/>
            <person name="Chen Q."/>
            <person name="Wang H."/>
            <person name="Liu L."/>
            <person name="Tang K."/>
        </authorList>
    </citation>
    <scope>NUCLEOTIDE SEQUENCE</scope>
    <source>
        <strain evidence="10">TK19036</strain>
    </source>
</reference>
<keyword evidence="5" id="KW-0769">Symport</keyword>
<dbReference type="PANTHER" id="PTHR11958:SF63">
    <property type="entry name" value="AMINO ACID TRANSPORTER"/>
    <property type="match status" value="1"/>
</dbReference>
<evidence type="ECO:0000256" key="7">
    <source>
        <dbReference type="ARBA" id="ARBA00023136"/>
    </source>
</evidence>
<comment type="subcellular location">
    <subcellularLocation>
        <location evidence="1">Cell membrane</location>
        <topology evidence="1">Multi-pass membrane protein</topology>
    </subcellularLocation>
</comment>
<feature type="transmembrane region" description="Helical" evidence="9">
    <location>
        <begin position="162"/>
        <end position="181"/>
    </location>
</feature>
<feature type="transmembrane region" description="Helical" evidence="9">
    <location>
        <begin position="82"/>
        <end position="103"/>
    </location>
</feature>
<dbReference type="EMBL" id="CP120682">
    <property type="protein sequence ID" value="WKN35587.1"/>
    <property type="molecule type" value="Genomic_DNA"/>
</dbReference>
<dbReference type="InterPro" id="IPR036458">
    <property type="entry name" value="Na:dicarbo_symporter_sf"/>
</dbReference>
<keyword evidence="8" id="KW-0325">Glycoprotein</keyword>
<dbReference type="PRINTS" id="PR00173">
    <property type="entry name" value="EDTRNSPORT"/>
</dbReference>
<dbReference type="PROSITE" id="PS00714">
    <property type="entry name" value="NA_DICARBOXYL_SYMP_2"/>
    <property type="match status" value="1"/>
</dbReference>
<keyword evidence="4 9" id="KW-0812">Transmembrane</keyword>
<dbReference type="SUPFAM" id="SSF118215">
    <property type="entry name" value="Proton glutamate symport protein"/>
    <property type="match status" value="1"/>
</dbReference>
<keyword evidence="7 9" id="KW-0472">Membrane</keyword>
<evidence type="ECO:0000256" key="8">
    <source>
        <dbReference type="ARBA" id="ARBA00023180"/>
    </source>
</evidence>
<organism evidence="10">
    <name type="scientific">Roseihalotalea indica</name>
    <dbReference type="NCBI Taxonomy" id="2867963"/>
    <lineage>
        <taxon>Bacteria</taxon>
        <taxon>Pseudomonadati</taxon>
        <taxon>Bacteroidota</taxon>
        <taxon>Cytophagia</taxon>
        <taxon>Cytophagales</taxon>
        <taxon>Catalimonadaceae</taxon>
        <taxon>Roseihalotalea</taxon>
    </lineage>
</organism>
<dbReference type="InterPro" id="IPR018107">
    <property type="entry name" value="Na-dicarboxylate_symporter_CS"/>
</dbReference>
<name>A0AA49GIY3_9BACT</name>
<feature type="transmembrane region" description="Helical" evidence="9">
    <location>
        <begin position="193"/>
        <end position="221"/>
    </location>
</feature>
<gene>
    <name evidence="10" type="ORF">K4G66_24760</name>
</gene>
<dbReference type="InterPro" id="IPR050746">
    <property type="entry name" value="DAACS"/>
</dbReference>
<evidence type="ECO:0000256" key="9">
    <source>
        <dbReference type="SAM" id="Phobius"/>
    </source>
</evidence>
<keyword evidence="6 9" id="KW-1133">Transmembrane helix</keyword>
<evidence type="ECO:0000256" key="2">
    <source>
        <dbReference type="ARBA" id="ARBA00022448"/>
    </source>
</evidence>
<dbReference type="Gene3D" id="1.10.3860.10">
    <property type="entry name" value="Sodium:dicarboxylate symporter"/>
    <property type="match status" value="1"/>
</dbReference>
<feature type="transmembrane region" description="Helical" evidence="9">
    <location>
        <begin position="352"/>
        <end position="368"/>
    </location>
</feature>
<sequence>MKSIPLHVKILIGLGLGVLWGMISVSTALPSTLTTNYIEPIGAVFIALLKMVAMPLVLASLIVGVASMNDFNKLSRIGGRTIAIYIGTTMMAITVGLLLVNIIRPGVQLPDDTRNNLMQLYAQNVATSLESASTLEQQSPLQPIVDIVPENLFSAMTSNTQMLQVVFFALIFGIALVRMSAQKKDVVVHFFDAVNDAIILIVEFIMKLAPLGVFALIATLIVEVAGDDLGKALDLLTSLLWYSGTVLLGLLVILLLVYPILFRSFTNIRYRSFFKGIRQTQLLAFSTSSSNATLPVTMRNSEENLGISKEVSSFVLPLGATVNMDGTSLYQGVAAVFIAQALNIDLSITDQLTILLTATLASIGTAGVPGAGMVMLIIVLEAIHVPVAGISLILAVDRILDMCRTVVNVTGDVTVASVIDRVERKRSSREEASKASVSA</sequence>
<evidence type="ECO:0000256" key="3">
    <source>
        <dbReference type="ARBA" id="ARBA00022475"/>
    </source>
</evidence>
<evidence type="ECO:0000256" key="4">
    <source>
        <dbReference type="ARBA" id="ARBA00022692"/>
    </source>
</evidence>
<dbReference type="InterPro" id="IPR001991">
    <property type="entry name" value="Na-dicarboxylate_symporter"/>
</dbReference>
<dbReference type="FunFam" id="1.10.3860.10:FF:000001">
    <property type="entry name" value="C4-dicarboxylate transport protein"/>
    <property type="match status" value="1"/>
</dbReference>
<evidence type="ECO:0000313" key="10">
    <source>
        <dbReference type="EMBL" id="WKN35587.1"/>
    </source>
</evidence>
<dbReference type="GO" id="GO:1902475">
    <property type="term" value="P:L-alpha-amino acid transmembrane transport"/>
    <property type="evidence" value="ECO:0007669"/>
    <property type="project" value="UniProtKB-ARBA"/>
</dbReference>
<dbReference type="GO" id="GO:0006835">
    <property type="term" value="P:dicarboxylic acid transport"/>
    <property type="evidence" value="ECO:0007669"/>
    <property type="project" value="UniProtKB-ARBA"/>
</dbReference>
<feature type="transmembrane region" description="Helical" evidence="9">
    <location>
        <begin position="241"/>
        <end position="262"/>
    </location>
</feature>
<dbReference type="GO" id="GO:0015293">
    <property type="term" value="F:symporter activity"/>
    <property type="evidence" value="ECO:0007669"/>
    <property type="project" value="UniProtKB-KW"/>
</dbReference>
<keyword evidence="3" id="KW-1003">Cell membrane</keyword>